<sequence length="97" mass="11104">MEFSIPDTQLNSVLQIDRVERWNIYSRLQQLDVSCSCSNGQPLRVEVTTASSAVQLWSVVQQFTAPRHTLIERLERCRQKPMKSPASSPRKRGTSSR</sequence>
<keyword evidence="3" id="KW-1185">Reference proteome</keyword>
<dbReference type="KEGG" id="hhg:XM38_039120"/>
<protein>
    <submittedName>
        <fullName evidence="2">Uncharacterized protein</fullName>
    </submittedName>
</protein>
<organism evidence="2 3">
    <name type="scientific">Halomicronema hongdechloris C2206</name>
    <dbReference type="NCBI Taxonomy" id="1641165"/>
    <lineage>
        <taxon>Bacteria</taxon>
        <taxon>Bacillati</taxon>
        <taxon>Cyanobacteriota</taxon>
        <taxon>Cyanophyceae</taxon>
        <taxon>Nodosilineales</taxon>
        <taxon>Nodosilineaceae</taxon>
        <taxon>Halomicronema</taxon>
    </lineage>
</organism>
<dbReference type="Proteomes" id="UP000191901">
    <property type="component" value="Chromosome"/>
</dbReference>
<reference evidence="2 3" key="1">
    <citation type="journal article" date="2016" name="Biochim. Biophys. Acta">
        <title>Characterization of red-shifted phycobilisomes isolated from the chlorophyll f-containing cyanobacterium Halomicronema hongdechloris.</title>
        <authorList>
            <person name="Li Y."/>
            <person name="Lin Y."/>
            <person name="Garvey C.J."/>
            <person name="Birch D."/>
            <person name="Corkery R.W."/>
            <person name="Loughlin P.C."/>
            <person name="Scheer H."/>
            <person name="Willows R.D."/>
            <person name="Chen M."/>
        </authorList>
    </citation>
    <scope>NUCLEOTIDE SEQUENCE [LARGE SCALE GENOMIC DNA]</scope>
    <source>
        <strain evidence="2 3">C2206</strain>
    </source>
</reference>
<dbReference type="InterPro" id="IPR054637">
    <property type="entry name" value="Asr1405_Asl0597-like"/>
</dbReference>
<evidence type="ECO:0000256" key="1">
    <source>
        <dbReference type="SAM" id="MobiDB-lite"/>
    </source>
</evidence>
<feature type="region of interest" description="Disordered" evidence="1">
    <location>
        <begin position="76"/>
        <end position="97"/>
    </location>
</feature>
<dbReference type="RefSeq" id="WP_187329465.1">
    <property type="nucleotide sequence ID" value="NZ_CP021983.2"/>
</dbReference>
<name>A0A1Z3HRS4_9CYAN</name>
<dbReference type="NCBIfam" id="NF045598">
    <property type="entry name" value="asr1405_asl0597"/>
    <property type="match status" value="1"/>
</dbReference>
<gene>
    <name evidence="2" type="ORF">XM38_039120</name>
</gene>
<evidence type="ECO:0000313" key="2">
    <source>
        <dbReference type="EMBL" id="ASC72952.1"/>
    </source>
</evidence>
<dbReference type="AlphaFoldDB" id="A0A1Z3HRS4"/>
<accession>A0A1Z3HRS4</accession>
<dbReference type="EMBL" id="CP021983">
    <property type="protein sequence ID" value="ASC72952.1"/>
    <property type="molecule type" value="Genomic_DNA"/>
</dbReference>
<evidence type="ECO:0000313" key="3">
    <source>
        <dbReference type="Proteomes" id="UP000191901"/>
    </source>
</evidence>
<proteinExistence type="predicted"/>